<reference evidence="1" key="1">
    <citation type="submission" date="2011-09" db="EMBL/GenBank/DDBJ databases">
        <title>The permanent draft genome of Mucilaginibacter paludis DSM 18603.</title>
        <authorList>
            <consortium name="US DOE Joint Genome Institute (JGI-PGF)"/>
            <person name="Lucas S."/>
            <person name="Han J."/>
            <person name="Lapidus A."/>
            <person name="Bruce D."/>
            <person name="Goodwin L."/>
            <person name="Pitluck S."/>
            <person name="Peters L."/>
            <person name="Kyrpides N."/>
            <person name="Mavromatis K."/>
            <person name="Ivanova N."/>
            <person name="Mikhailova N."/>
            <person name="Held B."/>
            <person name="Detter J.C."/>
            <person name="Tapia R."/>
            <person name="Han C."/>
            <person name="Land M."/>
            <person name="Hauser L."/>
            <person name="Markowitz V."/>
            <person name="Cheng J.-F."/>
            <person name="Hugenholtz P."/>
            <person name="Woyke T."/>
            <person name="Wu D."/>
            <person name="Tindall B."/>
            <person name="Brambilla E."/>
            <person name="Klenk H.-P."/>
            <person name="Eisen J.A."/>
        </authorList>
    </citation>
    <scope>NUCLEOTIDE SEQUENCE [LARGE SCALE GENOMIC DNA]</scope>
    <source>
        <strain evidence="1">DSM 18603</strain>
    </source>
</reference>
<organism evidence="1 2">
    <name type="scientific">Mucilaginibacter paludis DSM 18603</name>
    <dbReference type="NCBI Taxonomy" id="714943"/>
    <lineage>
        <taxon>Bacteria</taxon>
        <taxon>Pseudomonadati</taxon>
        <taxon>Bacteroidota</taxon>
        <taxon>Sphingobacteriia</taxon>
        <taxon>Sphingobacteriales</taxon>
        <taxon>Sphingobacteriaceae</taxon>
        <taxon>Mucilaginibacter</taxon>
    </lineage>
</organism>
<dbReference type="OrthoDB" id="9891652at2"/>
<keyword evidence="2" id="KW-1185">Reference proteome</keyword>
<protein>
    <submittedName>
        <fullName evidence="1">Uncharacterized protein</fullName>
    </submittedName>
</protein>
<dbReference type="AlphaFoldDB" id="H1Y142"/>
<sequence length="83" mass="9983">MMKHENILKILDVHYSEFSKDFIGFIAKQQPTYKDRILEEDLFNPDNIREDNEEIPEQIETELLQVDSLMKTHDCGYFRIVYT</sequence>
<name>H1Y142_9SPHI</name>
<dbReference type="Proteomes" id="UP000002774">
    <property type="component" value="Chromosome"/>
</dbReference>
<gene>
    <name evidence="1" type="ORF">Mucpa_5608</name>
</gene>
<dbReference type="EMBL" id="CM001403">
    <property type="protein sequence ID" value="EHQ29677.1"/>
    <property type="molecule type" value="Genomic_DNA"/>
</dbReference>
<dbReference type="HOGENOM" id="CLU_2538883_0_0_10"/>
<dbReference type="RefSeq" id="WP_008510993.1">
    <property type="nucleotide sequence ID" value="NZ_CM001403.1"/>
</dbReference>
<evidence type="ECO:0000313" key="2">
    <source>
        <dbReference type="Proteomes" id="UP000002774"/>
    </source>
</evidence>
<accession>H1Y142</accession>
<evidence type="ECO:0000313" key="1">
    <source>
        <dbReference type="EMBL" id="EHQ29677.1"/>
    </source>
</evidence>
<proteinExistence type="predicted"/>
<dbReference type="STRING" id="714943.Mucpa_5608"/>